<dbReference type="InterPro" id="IPR026881">
    <property type="entry name" value="WYL_dom"/>
</dbReference>
<dbReference type="InterPro" id="IPR001034">
    <property type="entry name" value="DeoR_HTH"/>
</dbReference>
<proteinExistence type="predicted"/>
<dbReference type="Pfam" id="PF08279">
    <property type="entry name" value="HTH_11"/>
    <property type="match status" value="1"/>
</dbReference>
<dbReference type="SMART" id="SM00420">
    <property type="entry name" value="HTH_DEOR"/>
    <property type="match status" value="1"/>
</dbReference>
<protein>
    <submittedName>
        <fullName evidence="4">YafY family protein</fullName>
    </submittedName>
</protein>
<evidence type="ECO:0000256" key="2">
    <source>
        <dbReference type="ARBA" id="ARBA00023163"/>
    </source>
</evidence>
<dbReference type="SUPFAM" id="SSF46785">
    <property type="entry name" value="Winged helix' DNA-binding domain"/>
    <property type="match status" value="1"/>
</dbReference>
<dbReference type="PANTHER" id="PTHR34580">
    <property type="match status" value="1"/>
</dbReference>
<dbReference type="Pfam" id="PF13280">
    <property type="entry name" value="WYL"/>
    <property type="match status" value="1"/>
</dbReference>
<dbReference type="PROSITE" id="PS51000">
    <property type="entry name" value="HTH_DEOR_2"/>
    <property type="match status" value="1"/>
</dbReference>
<keyword evidence="5" id="KW-1185">Reference proteome</keyword>
<dbReference type="Gene3D" id="1.10.10.10">
    <property type="entry name" value="Winged helix-like DNA-binding domain superfamily/Winged helix DNA-binding domain"/>
    <property type="match status" value="1"/>
</dbReference>
<dbReference type="Proteomes" id="UP001469365">
    <property type="component" value="Unassembled WGS sequence"/>
</dbReference>
<dbReference type="PANTHER" id="PTHR34580:SF9">
    <property type="entry name" value="SLL5097 PROTEIN"/>
    <property type="match status" value="1"/>
</dbReference>
<name>A0ABU9DJX4_9BACL</name>
<dbReference type="Pfam" id="PF25583">
    <property type="entry name" value="WCX"/>
    <property type="match status" value="1"/>
</dbReference>
<keyword evidence="2" id="KW-0804">Transcription</keyword>
<dbReference type="InterPro" id="IPR051534">
    <property type="entry name" value="CBASS_pafABC_assoc_protein"/>
</dbReference>
<feature type="domain" description="HTH deoR-type" evidence="3">
    <location>
        <begin position="3"/>
        <end position="62"/>
    </location>
</feature>
<dbReference type="InterPro" id="IPR036388">
    <property type="entry name" value="WH-like_DNA-bd_sf"/>
</dbReference>
<evidence type="ECO:0000256" key="1">
    <source>
        <dbReference type="ARBA" id="ARBA00023015"/>
    </source>
</evidence>
<evidence type="ECO:0000259" key="3">
    <source>
        <dbReference type="PROSITE" id="PS51000"/>
    </source>
</evidence>
<dbReference type="PIRSF" id="PIRSF016838">
    <property type="entry name" value="PafC"/>
    <property type="match status" value="1"/>
</dbReference>
<dbReference type="PROSITE" id="PS52050">
    <property type="entry name" value="WYL"/>
    <property type="match status" value="1"/>
</dbReference>
<evidence type="ECO:0000313" key="4">
    <source>
        <dbReference type="EMBL" id="MEK8128536.1"/>
    </source>
</evidence>
<sequence length="331" mass="38310">MGKSKRLMELMIAVNKRRKFTVRELAEEFQVSKRTIMRDLQVLDELGLPLYAEYGPHGGYRVLNERMLPPIMFSEQEAVAMFFAYQSLQHYGALPFDQEAVTALNKFYYYLPDDTKQKIDAMKQRVAFWSPMRPMEVPFLTLLLDAAIRQCPLRVTYDSKDGAKERVIQPIGVYSHNGYWYCPAYCCQKNRTQLFRADRMLEADWAGAEHPVIDLKDWTLSEWFRSPSERPDQQGESTAEKLEVEVKLTAEGVRRLRWESWIEQELQVDSRGEGMLHMSIVPGNLQYFARYFAGLGPDAVVLRPEAMVAEIRKWLTEVTQAYGLPSVPSEG</sequence>
<comment type="caution">
    <text evidence="4">The sequence shown here is derived from an EMBL/GenBank/DDBJ whole genome shotgun (WGS) entry which is preliminary data.</text>
</comment>
<dbReference type="EMBL" id="JBBPCC010000006">
    <property type="protein sequence ID" value="MEK8128536.1"/>
    <property type="molecule type" value="Genomic_DNA"/>
</dbReference>
<reference evidence="4 5" key="1">
    <citation type="submission" date="2024-04" db="EMBL/GenBank/DDBJ databases">
        <title>draft genome sequnece of Paenibacillus filicis.</title>
        <authorList>
            <person name="Kim D.-U."/>
        </authorList>
    </citation>
    <scope>NUCLEOTIDE SEQUENCE [LARGE SCALE GENOMIC DNA]</scope>
    <source>
        <strain evidence="4 5">KACC14197</strain>
    </source>
</reference>
<dbReference type="InterPro" id="IPR036390">
    <property type="entry name" value="WH_DNA-bd_sf"/>
</dbReference>
<accession>A0ABU9DJX4</accession>
<dbReference type="InterPro" id="IPR057727">
    <property type="entry name" value="WCX_dom"/>
</dbReference>
<keyword evidence="1" id="KW-0805">Transcription regulation</keyword>
<evidence type="ECO:0000313" key="5">
    <source>
        <dbReference type="Proteomes" id="UP001469365"/>
    </source>
</evidence>
<organism evidence="4 5">
    <name type="scientific">Paenibacillus filicis</name>
    <dbReference type="NCBI Taxonomy" id="669464"/>
    <lineage>
        <taxon>Bacteria</taxon>
        <taxon>Bacillati</taxon>
        <taxon>Bacillota</taxon>
        <taxon>Bacilli</taxon>
        <taxon>Bacillales</taxon>
        <taxon>Paenibacillaceae</taxon>
        <taxon>Paenibacillus</taxon>
    </lineage>
</organism>
<dbReference type="InterPro" id="IPR013196">
    <property type="entry name" value="HTH_11"/>
</dbReference>
<gene>
    <name evidence="4" type="ORF">WMW72_11530</name>
</gene>
<dbReference type="InterPro" id="IPR028349">
    <property type="entry name" value="PafC-like"/>
</dbReference>